<evidence type="ECO:0000256" key="1">
    <source>
        <dbReference type="SAM" id="MobiDB-lite"/>
    </source>
</evidence>
<dbReference type="PROSITE" id="PS50943">
    <property type="entry name" value="HTH_CROC1"/>
    <property type="match status" value="1"/>
</dbReference>
<name>A0A127F8M1_STEDE</name>
<reference evidence="3 4" key="1">
    <citation type="submission" date="2015-06" db="EMBL/GenBank/DDBJ databases">
        <title>A Comprehensive Approach to Explore the Metabolic and Phylogenetic Diversity of Bacterial Steroid Degradation in the Environment: Testosterone as an Example.</title>
        <authorList>
            <person name="Yang F.-C."/>
            <person name="Chen Y.-L."/>
            <person name="Yu C.-P."/>
            <person name="Tang S.-L."/>
            <person name="Wang P.-H."/>
            <person name="Ismail W."/>
            <person name="Wang C.-H."/>
            <person name="Yang C.-Y."/>
            <person name="Chiang Y.-R."/>
        </authorList>
    </citation>
    <scope>NUCLEOTIDE SEQUENCE [LARGE SCALE GENOMIC DNA]</scope>
    <source>
        <strain evidence="3 4">DSM 18526</strain>
    </source>
</reference>
<dbReference type="AlphaFoldDB" id="A0A127F8M1"/>
<dbReference type="EMBL" id="CP011971">
    <property type="protein sequence ID" value="AMN46772.1"/>
    <property type="molecule type" value="Genomic_DNA"/>
</dbReference>
<proteinExistence type="predicted"/>
<accession>A0A127F8M1</accession>
<dbReference type="KEGG" id="sdf:ACG33_06605"/>
<feature type="region of interest" description="Disordered" evidence="1">
    <location>
        <begin position="1"/>
        <end position="28"/>
    </location>
</feature>
<dbReference type="Pfam" id="PF13413">
    <property type="entry name" value="HTH_25"/>
    <property type="match status" value="1"/>
</dbReference>
<dbReference type="PANTHER" id="PTHR34475:SF1">
    <property type="entry name" value="CYTOSKELETON PROTEIN RODZ"/>
    <property type="match status" value="1"/>
</dbReference>
<dbReference type="Gene3D" id="1.10.260.40">
    <property type="entry name" value="lambda repressor-like DNA-binding domains"/>
    <property type="match status" value="1"/>
</dbReference>
<dbReference type="InterPro" id="IPR025194">
    <property type="entry name" value="RodZ-like_C"/>
</dbReference>
<evidence type="ECO:0000259" key="2">
    <source>
        <dbReference type="PROSITE" id="PS50943"/>
    </source>
</evidence>
<dbReference type="Pfam" id="PF13464">
    <property type="entry name" value="RodZ_C"/>
    <property type="match status" value="1"/>
</dbReference>
<dbReference type="Proteomes" id="UP000070250">
    <property type="component" value="Chromosome"/>
</dbReference>
<sequence>MNGQPVSGVHGDSACNSDPPHDGEDGGLLGAVLRARREALGLTIRQAAEALYLDPTMVAALETDRFAALGAPVYARGHLRKYAIVLGLSPEWAIERYEALAEVPALPPVPVPAAGLQRRERPASKLPQWITSMLLAAGVAGGVYGLYQERSADGRNVSVKDSSKRPGEVTGAVPEGGLSMAGPSMTEEISAPAAARPLEQISQQALAAGTAEETSPGEDSGIAATRPQGVSAPGSTAASEMRLQLAFTGPSWTEVYDAAGKQLVFGMGTAETVYDTTGVPPLQVILGYASTVSVRVNGQAIIIPRRAGRNTARFIIAPDGSAMEVESIEE</sequence>
<feature type="domain" description="HTH cro/C1-type" evidence="2">
    <location>
        <begin position="33"/>
        <end position="93"/>
    </location>
</feature>
<dbReference type="InterPro" id="IPR050400">
    <property type="entry name" value="Bact_Cytoskel_RodZ"/>
</dbReference>
<dbReference type="InterPro" id="IPR001387">
    <property type="entry name" value="Cro/C1-type_HTH"/>
</dbReference>
<organism evidence="3 4">
    <name type="scientific">Steroidobacter denitrificans</name>
    <dbReference type="NCBI Taxonomy" id="465721"/>
    <lineage>
        <taxon>Bacteria</taxon>
        <taxon>Pseudomonadati</taxon>
        <taxon>Pseudomonadota</taxon>
        <taxon>Gammaproteobacteria</taxon>
        <taxon>Steroidobacterales</taxon>
        <taxon>Steroidobacteraceae</taxon>
        <taxon>Steroidobacter</taxon>
    </lineage>
</organism>
<evidence type="ECO:0000313" key="4">
    <source>
        <dbReference type="Proteomes" id="UP000070250"/>
    </source>
</evidence>
<dbReference type="SMART" id="SM00530">
    <property type="entry name" value="HTH_XRE"/>
    <property type="match status" value="1"/>
</dbReference>
<dbReference type="SUPFAM" id="SSF47413">
    <property type="entry name" value="lambda repressor-like DNA-binding domains"/>
    <property type="match status" value="1"/>
</dbReference>
<dbReference type="GO" id="GO:0003677">
    <property type="term" value="F:DNA binding"/>
    <property type="evidence" value="ECO:0007669"/>
    <property type="project" value="InterPro"/>
</dbReference>
<dbReference type="InterPro" id="IPR010982">
    <property type="entry name" value="Lambda_DNA-bd_dom_sf"/>
</dbReference>
<protein>
    <recommendedName>
        <fullName evidence="2">HTH cro/C1-type domain-containing protein</fullName>
    </recommendedName>
</protein>
<keyword evidence="4" id="KW-1185">Reference proteome</keyword>
<gene>
    <name evidence="3" type="ORF">ACG33_06605</name>
</gene>
<dbReference type="STRING" id="465721.ACG33_06605"/>
<dbReference type="PANTHER" id="PTHR34475">
    <property type="match status" value="1"/>
</dbReference>
<feature type="region of interest" description="Disordered" evidence="1">
    <location>
        <begin position="155"/>
        <end position="184"/>
    </location>
</feature>
<evidence type="ECO:0000313" key="3">
    <source>
        <dbReference type="EMBL" id="AMN46772.1"/>
    </source>
</evidence>
<feature type="region of interest" description="Disordered" evidence="1">
    <location>
        <begin position="205"/>
        <end position="237"/>
    </location>
</feature>
<dbReference type="CDD" id="cd00093">
    <property type="entry name" value="HTH_XRE"/>
    <property type="match status" value="1"/>
</dbReference>